<dbReference type="SMART" id="SM00209">
    <property type="entry name" value="TSP1"/>
    <property type="match status" value="3"/>
</dbReference>
<dbReference type="PANTHER" id="PTHR10199">
    <property type="entry name" value="THROMBOSPONDIN"/>
    <property type="match status" value="1"/>
</dbReference>
<evidence type="ECO:0000256" key="3">
    <source>
        <dbReference type="ARBA" id="ARBA00004369"/>
    </source>
</evidence>
<keyword evidence="28" id="KW-1185">Reference proteome</keyword>
<dbReference type="GO" id="GO:0005576">
    <property type="term" value="C:extracellular region"/>
    <property type="evidence" value="ECO:0007669"/>
    <property type="project" value="InterPro"/>
</dbReference>
<keyword evidence="10" id="KW-0732">Signal</keyword>
<dbReference type="SUPFAM" id="SSF57196">
    <property type="entry name" value="EGF/Laminin"/>
    <property type="match status" value="1"/>
</dbReference>
<dbReference type="GO" id="GO:0008201">
    <property type="term" value="F:heparin binding"/>
    <property type="evidence" value="ECO:0007669"/>
    <property type="project" value="UniProtKB-KW"/>
</dbReference>
<evidence type="ECO:0000256" key="17">
    <source>
        <dbReference type="ARBA" id="ARBA00023180"/>
    </source>
</evidence>
<proteinExistence type="inferred from homology"/>
<evidence type="ECO:0000256" key="4">
    <source>
        <dbReference type="ARBA" id="ARBA00004498"/>
    </source>
</evidence>
<evidence type="ECO:0000256" key="2">
    <source>
        <dbReference type="ARBA" id="ARBA00004241"/>
    </source>
</evidence>
<dbReference type="FunFam" id="2.10.25.10:FF:000070">
    <property type="entry name" value="Thrombospondin 2"/>
    <property type="match status" value="1"/>
</dbReference>
<dbReference type="Pfam" id="PF02412">
    <property type="entry name" value="TSP_3"/>
    <property type="match status" value="3"/>
</dbReference>
<dbReference type="FunFam" id="2.10.25.10:FF:000025">
    <property type="entry name" value="Thrombospondin 3"/>
    <property type="match status" value="1"/>
</dbReference>
<comment type="similarity">
    <text evidence="5">Belongs to the thrombospondin family.</text>
</comment>
<dbReference type="GO" id="GO:0009986">
    <property type="term" value="C:cell surface"/>
    <property type="evidence" value="ECO:0007669"/>
    <property type="project" value="UniProtKB-SubCell"/>
</dbReference>
<dbReference type="PANTHER" id="PTHR10199:SF78">
    <property type="entry name" value="THROMBOSPONDIN-1"/>
    <property type="match status" value="1"/>
</dbReference>
<evidence type="ECO:0000256" key="13">
    <source>
        <dbReference type="ARBA" id="ARBA00022837"/>
    </source>
</evidence>
<feature type="compositionally biased region" description="Basic and acidic residues" evidence="23">
    <location>
        <begin position="718"/>
        <end position="730"/>
    </location>
</feature>
<dbReference type="PROSITE" id="PS50092">
    <property type="entry name" value="TSP1"/>
    <property type="match status" value="3"/>
</dbReference>
<gene>
    <name evidence="27" type="ORF">EOD39_12573</name>
</gene>
<dbReference type="GO" id="GO:0007155">
    <property type="term" value="P:cell adhesion"/>
    <property type="evidence" value="ECO:0007669"/>
    <property type="project" value="UniProtKB-KW"/>
</dbReference>
<dbReference type="SMART" id="SM00214">
    <property type="entry name" value="VWC"/>
    <property type="match status" value="1"/>
</dbReference>
<evidence type="ECO:0000256" key="23">
    <source>
        <dbReference type="SAM" id="MobiDB-lite"/>
    </source>
</evidence>
<dbReference type="Pfam" id="PF00090">
    <property type="entry name" value="TSP_1"/>
    <property type="match status" value="3"/>
</dbReference>
<dbReference type="SMART" id="SM00181">
    <property type="entry name" value="EGF"/>
    <property type="match status" value="2"/>
</dbReference>
<evidence type="ECO:0000256" key="12">
    <source>
        <dbReference type="ARBA" id="ARBA00022824"/>
    </source>
</evidence>
<dbReference type="InterPro" id="IPR017897">
    <property type="entry name" value="Thrombospondin_3_rpt"/>
</dbReference>
<dbReference type="FunFam" id="2.20.100.10:FF:000007">
    <property type="entry name" value="Thrombospondin 1"/>
    <property type="match status" value="2"/>
</dbReference>
<evidence type="ECO:0000313" key="27">
    <source>
        <dbReference type="EMBL" id="RXM35769.1"/>
    </source>
</evidence>
<comment type="caution">
    <text evidence="27">The sequence shown here is derived from an EMBL/GenBank/DDBJ whole genome shotgun (WGS) entry which is preliminary data.</text>
</comment>
<dbReference type="GO" id="GO:0006986">
    <property type="term" value="P:response to unfolded protein"/>
    <property type="evidence" value="ECO:0007669"/>
    <property type="project" value="UniProtKB-KW"/>
</dbReference>
<evidence type="ECO:0000256" key="7">
    <source>
        <dbReference type="ARBA" id="ARBA00022530"/>
    </source>
</evidence>
<evidence type="ECO:0000256" key="11">
    <source>
        <dbReference type="ARBA" id="ARBA00022737"/>
    </source>
</evidence>
<dbReference type="Pfam" id="PF05735">
    <property type="entry name" value="TSP_C"/>
    <property type="match status" value="1"/>
</dbReference>
<comment type="subcellular location">
    <subcellularLocation>
        <location evidence="2">Cell surface</location>
    </subcellularLocation>
    <subcellularLocation>
        <location evidence="1">Endoplasmic reticulum</location>
    </subcellularLocation>
    <subcellularLocation>
        <location evidence="3">Sarcoplasmic reticulum</location>
    </subcellularLocation>
    <subcellularLocation>
        <location evidence="4">Secreted</location>
        <location evidence="4">Extracellular space</location>
        <location evidence="4">Extracellular matrix</location>
    </subcellularLocation>
</comment>
<evidence type="ECO:0000256" key="8">
    <source>
        <dbReference type="ARBA" id="ARBA00022536"/>
    </source>
</evidence>
<keyword evidence="17" id="KW-0325">Glycoprotein</keyword>
<evidence type="ECO:0000256" key="9">
    <source>
        <dbReference type="ARBA" id="ARBA00022674"/>
    </source>
</evidence>
<evidence type="ECO:0000256" key="15">
    <source>
        <dbReference type="ARBA" id="ARBA00022951"/>
    </source>
</evidence>
<protein>
    <recommendedName>
        <fullName evidence="19">Thrombospondin-1</fullName>
    </recommendedName>
    <alternativeName>
        <fullName evidence="20">Glycoprotein G</fullName>
    </alternativeName>
</protein>
<keyword evidence="9" id="KW-0358">Heparin-binding</keyword>
<keyword evidence="8 21" id="KW-0245">EGF-like domain</keyword>
<keyword evidence="14" id="KW-0130">Cell adhesion</keyword>
<dbReference type="Pfam" id="PF12947">
    <property type="entry name" value="EGF_3"/>
    <property type="match status" value="1"/>
</dbReference>
<dbReference type="FunFam" id="2.10.25.10:FF:000027">
    <property type="entry name" value="Thrombospondin 3"/>
    <property type="match status" value="1"/>
</dbReference>
<evidence type="ECO:0000259" key="26">
    <source>
        <dbReference type="PROSITE" id="PS51236"/>
    </source>
</evidence>
<feature type="domain" description="EGF-like" evidence="24">
    <location>
        <begin position="647"/>
        <end position="691"/>
    </location>
</feature>
<dbReference type="SUPFAM" id="SSF57603">
    <property type="entry name" value="FnI-like domain"/>
    <property type="match status" value="1"/>
</dbReference>
<dbReference type="InterPro" id="IPR008859">
    <property type="entry name" value="Thrombospondin_C"/>
</dbReference>
<keyword evidence="13 22" id="KW-0106">Calcium</keyword>
<evidence type="ECO:0000256" key="5">
    <source>
        <dbReference type="ARBA" id="ARBA00009456"/>
    </source>
</evidence>
<reference evidence="27 28" key="1">
    <citation type="submission" date="2019-01" db="EMBL/GenBank/DDBJ databases">
        <title>Draft Genome and Complete Hox-Cluster Characterization of the Sterlet Sturgeon (Acipenser ruthenus).</title>
        <authorList>
            <person name="Wei Q."/>
        </authorList>
    </citation>
    <scope>NUCLEOTIDE SEQUENCE [LARGE SCALE GENOMIC DNA]</scope>
    <source>
        <strain evidence="27">WHYD16114868_AA</strain>
        <tissue evidence="27">Blood</tissue>
    </source>
</reference>
<dbReference type="FunFam" id="2.60.120.200:FF:000041">
    <property type="entry name" value="thrombospondin-1"/>
    <property type="match status" value="1"/>
</dbReference>
<dbReference type="PROSITE" id="PS50026">
    <property type="entry name" value="EGF_3"/>
    <property type="match status" value="1"/>
</dbReference>
<dbReference type="InterPro" id="IPR001007">
    <property type="entry name" value="VWF_dom"/>
</dbReference>
<dbReference type="PROSITE" id="PS01186">
    <property type="entry name" value="EGF_2"/>
    <property type="match status" value="1"/>
</dbReference>
<dbReference type="SUPFAM" id="SSF103647">
    <property type="entry name" value="TSP type-3 repeat"/>
    <property type="match status" value="1"/>
</dbReference>
<keyword evidence="18" id="KW-0834">Unfolded protein response</keyword>
<evidence type="ECO:0000259" key="25">
    <source>
        <dbReference type="PROSITE" id="PS50184"/>
    </source>
</evidence>
<dbReference type="GO" id="GO:0005509">
    <property type="term" value="F:calcium ion binding"/>
    <property type="evidence" value="ECO:0007669"/>
    <property type="project" value="UniProtKB-UniRule"/>
</dbReference>
<dbReference type="Proteomes" id="UP000289886">
    <property type="component" value="Unassembled WGS sequence"/>
</dbReference>
<feature type="repeat" description="TSP type-3" evidence="22">
    <location>
        <begin position="755"/>
        <end position="790"/>
    </location>
</feature>
<name>A0A444UKQ8_ACIRT</name>
<dbReference type="InterPro" id="IPR036383">
    <property type="entry name" value="TSP1_rpt_sf"/>
</dbReference>
<evidence type="ECO:0000313" key="28">
    <source>
        <dbReference type="Proteomes" id="UP000289886"/>
    </source>
</evidence>
<dbReference type="SUPFAM" id="SSF49899">
    <property type="entry name" value="Concanavalin A-like lectins/glucanases"/>
    <property type="match status" value="2"/>
</dbReference>
<evidence type="ECO:0000259" key="24">
    <source>
        <dbReference type="PROSITE" id="PS50026"/>
    </source>
</evidence>
<dbReference type="InterPro" id="IPR003367">
    <property type="entry name" value="Thrombospondin_3-like_rpt"/>
</dbReference>
<dbReference type="InterPro" id="IPR001881">
    <property type="entry name" value="EGF-like_Ca-bd_dom"/>
</dbReference>
<dbReference type="InterPro" id="IPR028974">
    <property type="entry name" value="TSP_type-3_rpt"/>
</dbReference>
<dbReference type="PROSITE" id="PS01208">
    <property type="entry name" value="VWFC_1"/>
    <property type="match status" value="1"/>
</dbReference>
<dbReference type="Gene3D" id="2.20.100.10">
    <property type="entry name" value="Thrombospondin type-1 (TSP1) repeat"/>
    <property type="match status" value="3"/>
</dbReference>
<dbReference type="PROSITE" id="PS51234">
    <property type="entry name" value="TSP3"/>
    <property type="match status" value="2"/>
</dbReference>
<dbReference type="FunFam" id="2.20.100.10:FF:000004">
    <property type="entry name" value="Adhesion G protein-coupled receptor B2"/>
    <property type="match status" value="1"/>
</dbReference>
<dbReference type="InterPro" id="IPR048287">
    <property type="entry name" value="TSPN-like_N"/>
</dbReference>
<dbReference type="InterPro" id="IPR013320">
    <property type="entry name" value="ConA-like_dom_sf"/>
</dbReference>
<dbReference type="SMART" id="SM00179">
    <property type="entry name" value="EGF_CA"/>
    <property type="match status" value="2"/>
</dbReference>
<comment type="caution">
    <text evidence="21">Lacks conserved residue(s) required for the propagation of feature annotation.</text>
</comment>
<dbReference type="AlphaFoldDB" id="A0A444UKQ8"/>
<dbReference type="Pfam" id="PF00093">
    <property type="entry name" value="VWC"/>
    <property type="match status" value="1"/>
</dbReference>
<dbReference type="SUPFAM" id="SSF82895">
    <property type="entry name" value="TSP-1 type 1 repeat"/>
    <property type="match status" value="3"/>
</dbReference>
<evidence type="ECO:0000256" key="19">
    <source>
        <dbReference type="ARBA" id="ARBA00072399"/>
    </source>
</evidence>
<evidence type="ECO:0000256" key="22">
    <source>
        <dbReference type="PROSITE-ProRule" id="PRU00634"/>
    </source>
</evidence>
<dbReference type="Gene3D" id="6.20.200.20">
    <property type="match status" value="1"/>
</dbReference>
<keyword evidence="16" id="KW-1015">Disulfide bond</keyword>
<keyword evidence="12" id="KW-0256">Endoplasmic reticulum</keyword>
<evidence type="ECO:0000256" key="10">
    <source>
        <dbReference type="ARBA" id="ARBA00022729"/>
    </source>
</evidence>
<dbReference type="PRINTS" id="PR01705">
    <property type="entry name" value="TSP1REPEAT"/>
</dbReference>
<dbReference type="FunFam" id="4.10.1080.10:FF:000001">
    <property type="entry name" value="Thrombospondin 3"/>
    <property type="match status" value="1"/>
</dbReference>
<dbReference type="InterPro" id="IPR024731">
    <property type="entry name" value="NELL2-like_EGF"/>
</dbReference>
<dbReference type="GO" id="GO:0016525">
    <property type="term" value="P:negative regulation of angiogenesis"/>
    <property type="evidence" value="ECO:0007669"/>
    <property type="project" value="TreeGrafter"/>
</dbReference>
<organism evidence="27 28">
    <name type="scientific">Acipenser ruthenus</name>
    <name type="common">Sterlet sturgeon</name>
    <dbReference type="NCBI Taxonomy" id="7906"/>
    <lineage>
        <taxon>Eukaryota</taxon>
        <taxon>Metazoa</taxon>
        <taxon>Chordata</taxon>
        <taxon>Craniata</taxon>
        <taxon>Vertebrata</taxon>
        <taxon>Euteleostomi</taxon>
        <taxon>Actinopterygii</taxon>
        <taxon>Chondrostei</taxon>
        <taxon>Acipenseriformes</taxon>
        <taxon>Acipenseridae</taxon>
        <taxon>Acipenser</taxon>
    </lineage>
</organism>
<accession>A0A444UKQ8</accession>
<evidence type="ECO:0000256" key="18">
    <source>
        <dbReference type="ARBA" id="ARBA00023230"/>
    </source>
</evidence>
<dbReference type="PROSITE" id="PS51236">
    <property type="entry name" value="TSP_CTER"/>
    <property type="match status" value="1"/>
</dbReference>
<keyword evidence="7" id="KW-0272">Extracellular matrix</keyword>
<evidence type="ECO:0000256" key="1">
    <source>
        <dbReference type="ARBA" id="ARBA00004240"/>
    </source>
</evidence>
<dbReference type="SMART" id="SM00210">
    <property type="entry name" value="TSPN"/>
    <property type="match status" value="1"/>
</dbReference>
<dbReference type="Gene3D" id="2.60.120.200">
    <property type="match status" value="2"/>
</dbReference>
<dbReference type="PROSITE" id="PS50184">
    <property type="entry name" value="VWFC_2"/>
    <property type="match status" value="1"/>
</dbReference>
<dbReference type="EMBL" id="SCEB01214360">
    <property type="protein sequence ID" value="RXM35769.1"/>
    <property type="molecule type" value="Genomic_DNA"/>
</dbReference>
<keyword evidence="11" id="KW-0677">Repeat</keyword>
<dbReference type="InterPro" id="IPR000884">
    <property type="entry name" value="TSP1_rpt"/>
</dbReference>
<dbReference type="InterPro" id="IPR000742">
    <property type="entry name" value="EGF"/>
</dbReference>
<keyword evidence="6" id="KW-0964">Secreted</keyword>
<keyword evidence="15" id="KW-0703">Sarcoplasmic reticulum</keyword>
<dbReference type="GO" id="GO:0016529">
    <property type="term" value="C:sarcoplasmic reticulum"/>
    <property type="evidence" value="ECO:0007669"/>
    <property type="project" value="UniProtKB-SubCell"/>
</dbReference>
<feature type="domain" description="TSP C-terminal" evidence="26">
    <location>
        <begin position="830"/>
        <end position="972"/>
    </location>
</feature>
<evidence type="ECO:0000256" key="20">
    <source>
        <dbReference type="ARBA" id="ARBA00077057"/>
    </source>
</evidence>
<feature type="repeat" description="TSP type-3" evidence="22">
    <location>
        <begin position="791"/>
        <end position="826"/>
    </location>
</feature>
<evidence type="ECO:0000256" key="21">
    <source>
        <dbReference type="PROSITE-ProRule" id="PRU00076"/>
    </source>
</evidence>
<feature type="domain" description="VWFC" evidence="25">
    <location>
        <begin position="296"/>
        <end position="353"/>
    </location>
</feature>
<evidence type="ECO:0000256" key="6">
    <source>
        <dbReference type="ARBA" id="ARBA00022525"/>
    </source>
</evidence>
<evidence type="ECO:0000256" key="14">
    <source>
        <dbReference type="ARBA" id="ARBA00022889"/>
    </source>
</evidence>
<dbReference type="Gene3D" id="4.10.1080.10">
    <property type="entry name" value="TSP type-3 repeat"/>
    <property type="match status" value="1"/>
</dbReference>
<feature type="region of interest" description="Disordered" evidence="23">
    <location>
        <begin position="718"/>
        <end position="802"/>
    </location>
</feature>
<sequence>MKETGEDNSVFDLFEVSRVARKNNGVALVKGPDPYSPAYKILNADLIPPVPETPFRDLLDAIHAEKGFLFLATLKQSKRSRGSLLTIEKLDGSGQVFEIVSNGNAGTMDLVYTIEDKQHVVSLEDAELATGNWKNITLLVQEDRVQLYVGCDEIDTVEMDASIHRILTQELPGTARLRVGKGAIKDKFQGVLQNVRFVFGTTLEAILRNKGCSRSITDTITLDNPVNGSSPAIRTDYIGHKTKDIQTVCGFSCDELANMFKELQGLRVIVTQLVDKVHKVTEQNELIQKTIKIRPGSCIHNGIFHNNKEEWTVDGCTECTCQNSATVCREISCPLMPCANATVPDGECCPRCGTPSDSAEDGWSPWSEWTHCSVTCGRGIQQRGRSCDRISSSCEGTSVQTRDCYIQECDKRFKQDGHWSHWSPWSSCSVSCGAGVITRIRLCNSPTPQMGGKDCVGEGRQTEKCQKSPCPINGKWGPWSMWDTCTVTCGGGVQKRKRLCNNPPAKYGGKDCIGEPKESQLCNKDDCPVDGCLSNPCFAGSKCTSFPDGSWKCGPCPTGYQGNGVQCKDIDECKEVPNACFVFNDIHRCENTDPGYNCLPCPPRYSGEQPYGRGVEDATAKKQARDAIEEKIQYNGRPATTVLVCKPRNPCNDGTHDCNANARCIYLGHYTEPMFRCECKPGYAGNGHICGEDTDLDGWPNEELVCVENATYHCKKVDSDSDRVGDKCDSNQDIDEDGHQNNLDNCPYIPNANQADHDKDGKGDACDHDDDNDGIPDDKDNCRLAFNPDQLDSDGDGRGDVCKDDFDQDNVPDIYDVCPENFEISETDFRKFQMVPLDPKGTSQIDPNWVVRHQGKELVQTVNCDPGIAVGFDEFNAVDFSGTFFINTERDDDYAGFVFGYQSSARFYVVMWKQITQTYWSDSPTKAQGYSGLSIKVVNSTTGPGEHLRNALWHTGNTSGQNGNIYKCTLLL</sequence>
<feature type="compositionally biased region" description="Basic and acidic residues" evidence="23">
    <location>
        <begin position="755"/>
        <end position="766"/>
    </location>
</feature>
<evidence type="ECO:0000256" key="16">
    <source>
        <dbReference type="ARBA" id="ARBA00023157"/>
    </source>
</evidence>
<dbReference type="Gene3D" id="2.10.25.10">
    <property type="entry name" value="Laminin"/>
    <property type="match status" value="3"/>
</dbReference>